<evidence type="ECO:0000313" key="2">
    <source>
        <dbReference type="EMBL" id="PTU74539.1"/>
    </source>
</evidence>
<reference evidence="2 3" key="1">
    <citation type="submission" date="2018-04" db="EMBL/GenBank/DDBJ databases">
        <title>Pseudomonas sp. nov., isolated from mangrove soil.</title>
        <authorList>
            <person name="Chen C."/>
        </authorList>
    </citation>
    <scope>NUCLEOTIDE SEQUENCE [LARGE SCALE GENOMIC DNA]</scope>
    <source>
        <strain evidence="2 3">TC-11</strain>
    </source>
</reference>
<dbReference type="GO" id="GO:0035438">
    <property type="term" value="F:cyclic-di-GMP binding"/>
    <property type="evidence" value="ECO:0007669"/>
    <property type="project" value="InterPro"/>
</dbReference>
<sequence length="88" mass="10065">MENKRESPRTPFKVRIRIDHPQHGKMLVHTRDISDTGVFVILDDAQNLLQIGEVVSGQVQDLPIEAPVVQMEVVRFEAKGMGLRFQRD</sequence>
<keyword evidence="3" id="KW-1185">Reference proteome</keyword>
<dbReference type="SUPFAM" id="SSF141371">
    <property type="entry name" value="PilZ domain-like"/>
    <property type="match status" value="1"/>
</dbReference>
<name>A0A2T5P9Y7_9PSED</name>
<feature type="domain" description="PilZ" evidence="1">
    <location>
        <begin position="3"/>
        <end position="86"/>
    </location>
</feature>
<evidence type="ECO:0000259" key="1">
    <source>
        <dbReference type="Pfam" id="PF07238"/>
    </source>
</evidence>
<protein>
    <submittedName>
        <fullName evidence="2">PilZ domain-containing protein</fullName>
    </submittedName>
</protein>
<gene>
    <name evidence="2" type="ORF">DBO85_10660</name>
</gene>
<organism evidence="2 3">
    <name type="scientific">Pseudomonas mangrovi</name>
    <dbReference type="NCBI Taxonomy" id="2161748"/>
    <lineage>
        <taxon>Bacteria</taxon>
        <taxon>Pseudomonadati</taxon>
        <taxon>Pseudomonadota</taxon>
        <taxon>Gammaproteobacteria</taxon>
        <taxon>Pseudomonadales</taxon>
        <taxon>Pseudomonadaceae</taxon>
        <taxon>Pseudomonas</taxon>
    </lineage>
</organism>
<evidence type="ECO:0000313" key="3">
    <source>
        <dbReference type="Proteomes" id="UP000244064"/>
    </source>
</evidence>
<dbReference type="Proteomes" id="UP000244064">
    <property type="component" value="Unassembled WGS sequence"/>
</dbReference>
<comment type="caution">
    <text evidence="2">The sequence shown here is derived from an EMBL/GenBank/DDBJ whole genome shotgun (WGS) entry which is preliminary data.</text>
</comment>
<proteinExistence type="predicted"/>
<dbReference type="Pfam" id="PF07238">
    <property type="entry name" value="PilZ"/>
    <property type="match status" value="1"/>
</dbReference>
<dbReference type="OrthoDB" id="7063880at2"/>
<dbReference type="EMBL" id="QASN01000017">
    <property type="protein sequence ID" value="PTU74539.1"/>
    <property type="molecule type" value="Genomic_DNA"/>
</dbReference>
<dbReference type="Gene3D" id="2.40.10.220">
    <property type="entry name" value="predicted glycosyltransferase like domains"/>
    <property type="match status" value="1"/>
</dbReference>
<dbReference type="AlphaFoldDB" id="A0A2T5P9Y7"/>
<accession>A0A2T5P9Y7</accession>
<dbReference type="RefSeq" id="WP_108107233.1">
    <property type="nucleotide sequence ID" value="NZ_QASN01000017.1"/>
</dbReference>
<dbReference type="InterPro" id="IPR009875">
    <property type="entry name" value="PilZ_domain"/>
</dbReference>